<name>A0AAE3T2D9_9BURK</name>
<dbReference type="InterPro" id="IPR011008">
    <property type="entry name" value="Dimeric_a/b-barrel"/>
</dbReference>
<comment type="caution">
    <text evidence="2">The sequence shown here is derived from an EMBL/GenBank/DDBJ whole genome shotgun (WGS) entry which is preliminary data.</text>
</comment>
<dbReference type="Gene3D" id="3.30.70.100">
    <property type="match status" value="1"/>
</dbReference>
<dbReference type="PANTHER" id="PTHR40257">
    <property type="match status" value="1"/>
</dbReference>
<dbReference type="Pfam" id="PF07045">
    <property type="entry name" value="DUF1330"/>
    <property type="match status" value="1"/>
</dbReference>
<evidence type="ECO:0000313" key="3">
    <source>
        <dbReference type="Proteomes" id="UP001212602"/>
    </source>
</evidence>
<dbReference type="RefSeq" id="WP_271429486.1">
    <property type="nucleotide sequence ID" value="NZ_JAQIPB010000009.1"/>
</dbReference>
<accession>A0AAE3T2D9</accession>
<feature type="domain" description="DUF1330" evidence="1">
    <location>
        <begin position="53"/>
        <end position="128"/>
    </location>
</feature>
<dbReference type="EMBL" id="JAQIPB010000009">
    <property type="protein sequence ID" value="MDA7418267.1"/>
    <property type="molecule type" value="Genomic_DNA"/>
</dbReference>
<dbReference type="AlphaFoldDB" id="A0AAE3T2D9"/>
<sequence>MDLPLERAAIDPTRETFKALFSRVPQEGPVVMLNLLAFREQAADGAQAPARTGRQAYAAYSEAVAPLLARVGASVQWLGDAHHALIGPPGEQWDEVLMVSYPSRDAFVAMIQSPEYKAIVHHRTAALRDARLIATTLRR</sequence>
<dbReference type="SUPFAM" id="SSF54909">
    <property type="entry name" value="Dimeric alpha+beta barrel"/>
    <property type="match status" value="1"/>
</dbReference>
<keyword evidence="3" id="KW-1185">Reference proteome</keyword>
<reference evidence="2" key="1">
    <citation type="submission" date="2023-01" db="EMBL/GenBank/DDBJ databases">
        <title>Xenophilus mangrovi sp. nov., isolated from soil of Mangrove nature reserve.</title>
        <authorList>
            <person name="Xu S."/>
            <person name="Liu Z."/>
            <person name="Xu Y."/>
        </authorList>
    </citation>
    <scope>NUCLEOTIDE SEQUENCE</scope>
    <source>
        <strain evidence="2">YW8</strain>
    </source>
</reference>
<organism evidence="2 3">
    <name type="scientific">Xenophilus arseniciresistens</name>
    <dbReference type="NCBI Taxonomy" id="1283306"/>
    <lineage>
        <taxon>Bacteria</taxon>
        <taxon>Pseudomonadati</taxon>
        <taxon>Pseudomonadota</taxon>
        <taxon>Betaproteobacteria</taxon>
        <taxon>Burkholderiales</taxon>
        <taxon>Comamonadaceae</taxon>
        <taxon>Xenophilus</taxon>
    </lineage>
</organism>
<evidence type="ECO:0000259" key="1">
    <source>
        <dbReference type="Pfam" id="PF07045"/>
    </source>
</evidence>
<dbReference type="Proteomes" id="UP001212602">
    <property type="component" value="Unassembled WGS sequence"/>
</dbReference>
<dbReference type="PANTHER" id="PTHR40257:SF1">
    <property type="entry name" value="DUF1330 DOMAIN-CONTAINING PROTEIN"/>
    <property type="match status" value="1"/>
</dbReference>
<proteinExistence type="predicted"/>
<gene>
    <name evidence="2" type="ORF">PGB34_18020</name>
</gene>
<dbReference type="InterPro" id="IPR010753">
    <property type="entry name" value="DUF1330"/>
</dbReference>
<protein>
    <submittedName>
        <fullName evidence="2">DUF1330 domain-containing protein</fullName>
    </submittedName>
</protein>
<evidence type="ECO:0000313" key="2">
    <source>
        <dbReference type="EMBL" id="MDA7418267.1"/>
    </source>
</evidence>